<organism evidence="4 5">
    <name type="scientific">Butyrivibrio hungatei</name>
    <dbReference type="NCBI Taxonomy" id="185008"/>
    <lineage>
        <taxon>Bacteria</taxon>
        <taxon>Bacillati</taxon>
        <taxon>Bacillota</taxon>
        <taxon>Clostridia</taxon>
        <taxon>Lachnospirales</taxon>
        <taxon>Lachnospiraceae</taxon>
        <taxon>Butyrivibrio</taxon>
    </lineage>
</organism>
<evidence type="ECO:0000256" key="2">
    <source>
        <dbReference type="ARBA" id="ARBA00022679"/>
    </source>
</evidence>
<dbReference type="PANTHER" id="PTHR22916">
    <property type="entry name" value="GLYCOSYLTRANSFERASE"/>
    <property type="match status" value="1"/>
</dbReference>
<dbReference type="EMBL" id="FMUR01000026">
    <property type="protein sequence ID" value="SCY55924.1"/>
    <property type="molecule type" value="Genomic_DNA"/>
</dbReference>
<keyword evidence="1" id="KW-0328">Glycosyltransferase</keyword>
<evidence type="ECO:0000259" key="3">
    <source>
        <dbReference type="Pfam" id="PF00535"/>
    </source>
</evidence>
<dbReference type="PANTHER" id="PTHR22916:SF51">
    <property type="entry name" value="GLYCOSYLTRANSFERASE EPSH-RELATED"/>
    <property type="match status" value="1"/>
</dbReference>
<gene>
    <name evidence="4" type="ORF">SAMN02910451_03079</name>
</gene>
<dbReference type="RefSeq" id="WP_074463445.1">
    <property type="nucleotide sequence ID" value="NZ_FMUR01000026.1"/>
</dbReference>
<accession>A0A1G5GWR0</accession>
<dbReference type="InterPro" id="IPR029044">
    <property type="entry name" value="Nucleotide-diphossugar_trans"/>
</dbReference>
<protein>
    <submittedName>
        <fullName evidence="4">Glycosyl transferase family 2</fullName>
    </submittedName>
</protein>
<dbReference type="OrthoDB" id="3189257at2"/>
<dbReference type="AlphaFoldDB" id="A0A1G5GWR0"/>
<evidence type="ECO:0000313" key="4">
    <source>
        <dbReference type="EMBL" id="SCY55924.1"/>
    </source>
</evidence>
<evidence type="ECO:0000313" key="5">
    <source>
        <dbReference type="Proteomes" id="UP000183047"/>
    </source>
</evidence>
<dbReference type="CDD" id="cd00761">
    <property type="entry name" value="Glyco_tranf_GTA_type"/>
    <property type="match status" value="1"/>
</dbReference>
<keyword evidence="2 4" id="KW-0808">Transferase</keyword>
<sequence>MSQPKISVIIPVYNTAKYLDECLESVLSQTFTEFEAILVDDGSTDGISPAKCDEYASKDDRVIAVHKANGGLISAWTEGVKRARADYLCFIDSDDWIDTDMFEKLYALTDPSFSDSEIISGNYIVEKNNERRKETQGLAPGVYTGDSLDKIKENLLGNEVRPVTMSRCMKLTSRKLLLDNIKYCNTSIVMAEDVNIMLPTICDAKRLVIAKDSYFYHYRLISDSMAHGHSQKLLSNLELNDKTFKEILRDKKISTAEIQVNREFVIMLFVAMKIELRHRAPNVTERVRAIFLRDDIRKKIMSTHVDISSKANKLLYFCMKHPIFPVVQATRFILLSYDKRTN</sequence>
<dbReference type="InterPro" id="IPR001173">
    <property type="entry name" value="Glyco_trans_2-like"/>
</dbReference>
<dbReference type="Proteomes" id="UP000183047">
    <property type="component" value="Unassembled WGS sequence"/>
</dbReference>
<keyword evidence="5" id="KW-1185">Reference proteome</keyword>
<name>A0A1G5GWR0_9FIRM</name>
<dbReference type="Pfam" id="PF00535">
    <property type="entry name" value="Glycos_transf_2"/>
    <property type="match status" value="1"/>
</dbReference>
<evidence type="ECO:0000256" key="1">
    <source>
        <dbReference type="ARBA" id="ARBA00022676"/>
    </source>
</evidence>
<dbReference type="Gene3D" id="3.90.550.10">
    <property type="entry name" value="Spore Coat Polysaccharide Biosynthesis Protein SpsA, Chain A"/>
    <property type="match status" value="1"/>
</dbReference>
<proteinExistence type="predicted"/>
<dbReference type="GO" id="GO:0016757">
    <property type="term" value="F:glycosyltransferase activity"/>
    <property type="evidence" value="ECO:0007669"/>
    <property type="project" value="UniProtKB-KW"/>
</dbReference>
<dbReference type="SUPFAM" id="SSF53448">
    <property type="entry name" value="Nucleotide-diphospho-sugar transferases"/>
    <property type="match status" value="1"/>
</dbReference>
<feature type="domain" description="Glycosyltransferase 2-like" evidence="3">
    <location>
        <begin position="7"/>
        <end position="137"/>
    </location>
</feature>
<reference evidence="5" key="1">
    <citation type="submission" date="2016-10" db="EMBL/GenBank/DDBJ databases">
        <authorList>
            <person name="Varghese N."/>
            <person name="Submissions S."/>
        </authorList>
    </citation>
    <scope>NUCLEOTIDE SEQUENCE [LARGE SCALE GENOMIC DNA]</scope>
    <source>
        <strain evidence="5">XBD2006</strain>
    </source>
</reference>